<dbReference type="Proteomes" id="UP000289703">
    <property type="component" value="Unassembled WGS sequence"/>
</dbReference>
<dbReference type="OrthoDB" id="997844at2"/>
<dbReference type="GO" id="GO:0000731">
    <property type="term" value="P:DNA synthesis involved in DNA repair"/>
    <property type="evidence" value="ECO:0007669"/>
    <property type="project" value="TreeGrafter"/>
</dbReference>
<evidence type="ECO:0000259" key="1">
    <source>
        <dbReference type="Pfam" id="PF13304"/>
    </source>
</evidence>
<dbReference type="InterPro" id="IPR003959">
    <property type="entry name" value="ATPase_AAA_core"/>
</dbReference>
<evidence type="ECO:0000313" key="3">
    <source>
        <dbReference type="Proteomes" id="UP000289703"/>
    </source>
</evidence>
<accession>A0A4Q1JIP3</accession>
<dbReference type="Pfam" id="PF13304">
    <property type="entry name" value="AAA_21"/>
    <property type="match status" value="1"/>
</dbReference>
<reference evidence="2 3" key="1">
    <citation type="submission" date="2019-01" db="EMBL/GenBank/DDBJ databases">
        <title>Ancylomarina salipaludis sp. nov., isolated from a salt marsh.</title>
        <authorList>
            <person name="Yoon J.-H."/>
        </authorList>
    </citation>
    <scope>NUCLEOTIDE SEQUENCE [LARGE SCALE GENOMIC DNA]</scope>
    <source>
        <strain evidence="2 3">SHSM-M15</strain>
    </source>
</reference>
<protein>
    <recommendedName>
        <fullName evidence="1">ATPase AAA-type core domain-containing protein</fullName>
    </recommendedName>
</protein>
<dbReference type="RefSeq" id="WP_129255332.1">
    <property type="nucleotide sequence ID" value="NZ_SAXA01000015.1"/>
</dbReference>
<evidence type="ECO:0000313" key="2">
    <source>
        <dbReference type="EMBL" id="RXQ89496.1"/>
    </source>
</evidence>
<dbReference type="PANTHER" id="PTHR32182">
    <property type="entry name" value="DNA REPLICATION AND REPAIR PROTEIN RECF"/>
    <property type="match status" value="1"/>
</dbReference>
<comment type="caution">
    <text evidence="2">The sequence shown here is derived from an EMBL/GenBank/DDBJ whole genome shotgun (WGS) entry which is preliminary data.</text>
</comment>
<name>A0A4Q1JIP3_9BACT</name>
<gene>
    <name evidence="2" type="ORF">EO244_14105</name>
</gene>
<keyword evidence="3" id="KW-1185">Reference proteome</keyword>
<sequence>MELKYIWVKEFNNIKELGFNFNHSGNHSFSYDGENFEIKEKLKAIIGFGPNIKSVTAIAGENGSGKSSLCEIILEAIATMQNGAFSFNIPFEGIVCIDNYLFYHKNLTISKGIIEKSGYNIVEYNESPLEPEEKWFNDFAKTKFIYYSNVLDWRSDLRNSGLENISTQYLMSDVLWSYKDEEYNGLFPFYREDAYRIANFYLNFHEDCPFTGPQKIRISPNYSGNNRFLKLDYYTHTFKGKEYLDEYQDYILTQIYQSYWFKHEDRSNEVELKDEEIIALTDSLYRLNLLKVICRDKLPEDSELIRKYLFEKGDAEEIFDKGKEIKNLLEIFNILINQGEFVTKFRLSRYASSEERTEWRHHLLNFLIENNNENRTLLREFIALEEEILRDDRENLMRINDYFFDSGNSSGEHSFLVLFARIFEILNRKKDYSDIVEEYIVLLDEPEIGYHPAWKKKLLKWLLNFLNSDFHDYKFQLIITSHSPYLLSDLPSENVMLLKKGVDSKTEIVDSSTRKTFGANIHELLSDSFFLKDGLIGDFAMDIINQLICYLKGNQINEQGNLESQKLIEIIGEPILRNKLQQMLNDRRSIDEKVKWHQAEIEKLNSKK</sequence>
<proteinExistence type="predicted"/>
<organism evidence="2 3">
    <name type="scientific">Ancylomarina salipaludis</name>
    <dbReference type="NCBI Taxonomy" id="2501299"/>
    <lineage>
        <taxon>Bacteria</taxon>
        <taxon>Pseudomonadati</taxon>
        <taxon>Bacteroidota</taxon>
        <taxon>Bacteroidia</taxon>
        <taxon>Marinilabiliales</taxon>
        <taxon>Marinifilaceae</taxon>
        <taxon>Ancylomarina</taxon>
    </lineage>
</organism>
<dbReference type="InterPro" id="IPR027417">
    <property type="entry name" value="P-loop_NTPase"/>
</dbReference>
<feature type="domain" description="ATPase AAA-type core" evidence="1">
    <location>
        <begin position="439"/>
        <end position="488"/>
    </location>
</feature>
<dbReference type="Gene3D" id="3.40.50.300">
    <property type="entry name" value="P-loop containing nucleotide triphosphate hydrolases"/>
    <property type="match status" value="2"/>
</dbReference>
<dbReference type="GO" id="GO:0006302">
    <property type="term" value="P:double-strand break repair"/>
    <property type="evidence" value="ECO:0007669"/>
    <property type="project" value="TreeGrafter"/>
</dbReference>
<dbReference type="AlphaFoldDB" id="A0A4Q1JIP3"/>
<dbReference type="EMBL" id="SAXA01000015">
    <property type="protein sequence ID" value="RXQ89496.1"/>
    <property type="molecule type" value="Genomic_DNA"/>
</dbReference>
<dbReference type="PANTHER" id="PTHR32182:SF22">
    <property type="entry name" value="ATP-DEPENDENT ENDONUCLEASE, OLD FAMILY-RELATED"/>
    <property type="match status" value="1"/>
</dbReference>
<dbReference type="SUPFAM" id="SSF52540">
    <property type="entry name" value="P-loop containing nucleoside triphosphate hydrolases"/>
    <property type="match status" value="1"/>
</dbReference>